<dbReference type="PRINTS" id="PR00385">
    <property type="entry name" value="P450"/>
</dbReference>
<evidence type="ECO:0008006" key="10">
    <source>
        <dbReference type="Google" id="ProtNLM"/>
    </source>
</evidence>
<sequence length="412" mass="47422">MSAKFGPTFKVDFFVSVVMFSQPEHIRTVLKQVDDVEKAAQPVAVQNLFKPLFGNQSIVHQNKPLWNEHRTILNKSFISNKVFFEPLQKKAKQCIDLWKTQSPVHVVSDLQKMTLDALGTCIFGRDFDTLGGNLSGPLQAYNNMIQHLFRPIFLLLPFLLKLPFYNNLKESFKVFDDYCWQIIRDSKQSANEQPHLISLMINNGLSDQVVRDNIGVFFLAGHETTNSTLSWAIGLLAQYPNITNKLREELAQKTYNFTKPLVYDDLKELVYLDWFIKETLRMYPATPQITARRTAKDMVIGEWFLPKHTRIGLDIVSMMHDKNIWGNPEVFDPERWSPDRLTKAQRSAYMPFSHGPRICIGMNFSLVEQKIFLSTLLTQFSKVEFSPGGSCLVDPQGVTNTPDKHKLLVRFQ</sequence>
<evidence type="ECO:0000256" key="2">
    <source>
        <dbReference type="ARBA" id="ARBA00022617"/>
    </source>
</evidence>
<dbReference type="GO" id="GO:0005506">
    <property type="term" value="F:iron ion binding"/>
    <property type="evidence" value="ECO:0007669"/>
    <property type="project" value="InterPro"/>
</dbReference>
<dbReference type="InterPro" id="IPR001128">
    <property type="entry name" value="Cyt_P450"/>
</dbReference>
<dbReference type="Gene3D" id="1.10.630.10">
    <property type="entry name" value="Cytochrome P450"/>
    <property type="match status" value="1"/>
</dbReference>
<dbReference type="PROSITE" id="PS00086">
    <property type="entry name" value="CYTOCHROME_P450"/>
    <property type="match status" value="1"/>
</dbReference>
<dbReference type="InterPro" id="IPR036396">
    <property type="entry name" value="Cyt_P450_sf"/>
</dbReference>
<organism evidence="9">
    <name type="scientific">Arcella intermedia</name>
    <dbReference type="NCBI Taxonomy" id="1963864"/>
    <lineage>
        <taxon>Eukaryota</taxon>
        <taxon>Amoebozoa</taxon>
        <taxon>Tubulinea</taxon>
        <taxon>Elardia</taxon>
        <taxon>Arcellinida</taxon>
        <taxon>Sphaerothecina</taxon>
        <taxon>Arcellidae</taxon>
        <taxon>Arcella</taxon>
    </lineage>
</organism>
<dbReference type="PRINTS" id="PR00463">
    <property type="entry name" value="EP450I"/>
</dbReference>
<name>A0A6B2L468_9EUKA</name>
<accession>A0A6B2L468</accession>
<keyword evidence="5 7" id="KW-0408">Iron</keyword>
<evidence type="ECO:0000256" key="5">
    <source>
        <dbReference type="ARBA" id="ARBA00023004"/>
    </source>
</evidence>
<dbReference type="InterPro" id="IPR017972">
    <property type="entry name" value="Cyt_P450_CS"/>
</dbReference>
<evidence type="ECO:0000256" key="4">
    <source>
        <dbReference type="ARBA" id="ARBA00023002"/>
    </source>
</evidence>
<dbReference type="CDD" id="cd00302">
    <property type="entry name" value="cytochrome_P450"/>
    <property type="match status" value="1"/>
</dbReference>
<feature type="binding site" description="axial binding residue" evidence="7">
    <location>
        <position position="359"/>
    </location>
    <ligand>
        <name>heme</name>
        <dbReference type="ChEBI" id="CHEBI:30413"/>
    </ligand>
    <ligandPart>
        <name>Fe</name>
        <dbReference type="ChEBI" id="CHEBI:18248"/>
    </ligandPart>
</feature>
<keyword evidence="4 8" id="KW-0560">Oxidoreductase</keyword>
<dbReference type="EMBL" id="GIBP01002742">
    <property type="protein sequence ID" value="NDV31711.1"/>
    <property type="molecule type" value="Transcribed_RNA"/>
</dbReference>
<protein>
    <recommendedName>
        <fullName evidence="10">Cytochrome P450</fullName>
    </recommendedName>
</protein>
<evidence type="ECO:0000256" key="1">
    <source>
        <dbReference type="ARBA" id="ARBA00010617"/>
    </source>
</evidence>
<evidence type="ECO:0000256" key="3">
    <source>
        <dbReference type="ARBA" id="ARBA00022723"/>
    </source>
</evidence>
<reference evidence="9" key="1">
    <citation type="journal article" date="2020" name="J. Eukaryot. Microbiol.">
        <title>De novo Sequencing, Assembly and Annotation of the Transcriptome for the Free-Living Testate Amoeba Arcella intermedia.</title>
        <authorList>
            <person name="Ribeiro G.M."/>
            <person name="Porfirio-Sousa A.L."/>
            <person name="Maurer-Alcala X.X."/>
            <person name="Katz L.A."/>
            <person name="Lahr D.J.G."/>
        </authorList>
    </citation>
    <scope>NUCLEOTIDE SEQUENCE</scope>
</reference>
<comment type="similarity">
    <text evidence="1 8">Belongs to the cytochrome P450 family.</text>
</comment>
<dbReference type="GO" id="GO:0016705">
    <property type="term" value="F:oxidoreductase activity, acting on paired donors, with incorporation or reduction of molecular oxygen"/>
    <property type="evidence" value="ECO:0007669"/>
    <property type="project" value="InterPro"/>
</dbReference>
<keyword evidence="3 7" id="KW-0479">Metal-binding</keyword>
<keyword evidence="2 7" id="KW-0349">Heme</keyword>
<evidence type="ECO:0000256" key="6">
    <source>
        <dbReference type="ARBA" id="ARBA00023033"/>
    </source>
</evidence>
<evidence type="ECO:0000256" key="8">
    <source>
        <dbReference type="RuleBase" id="RU000461"/>
    </source>
</evidence>
<dbReference type="InterPro" id="IPR050196">
    <property type="entry name" value="Cytochrome_P450_Monoox"/>
</dbReference>
<dbReference type="InterPro" id="IPR002401">
    <property type="entry name" value="Cyt_P450_E_grp-I"/>
</dbReference>
<dbReference type="PANTHER" id="PTHR24291">
    <property type="entry name" value="CYTOCHROME P450 FAMILY 4"/>
    <property type="match status" value="1"/>
</dbReference>
<dbReference type="GO" id="GO:0004497">
    <property type="term" value="F:monooxygenase activity"/>
    <property type="evidence" value="ECO:0007669"/>
    <property type="project" value="UniProtKB-KW"/>
</dbReference>
<proteinExistence type="inferred from homology"/>
<dbReference type="SUPFAM" id="SSF48264">
    <property type="entry name" value="Cytochrome P450"/>
    <property type="match status" value="1"/>
</dbReference>
<evidence type="ECO:0000313" key="9">
    <source>
        <dbReference type="EMBL" id="NDV31711.1"/>
    </source>
</evidence>
<dbReference type="GO" id="GO:0020037">
    <property type="term" value="F:heme binding"/>
    <property type="evidence" value="ECO:0007669"/>
    <property type="project" value="InterPro"/>
</dbReference>
<keyword evidence="6 8" id="KW-0503">Monooxygenase</keyword>
<comment type="cofactor">
    <cofactor evidence="7">
        <name>heme</name>
        <dbReference type="ChEBI" id="CHEBI:30413"/>
    </cofactor>
</comment>
<dbReference type="AlphaFoldDB" id="A0A6B2L468"/>
<evidence type="ECO:0000256" key="7">
    <source>
        <dbReference type="PIRSR" id="PIRSR602401-1"/>
    </source>
</evidence>
<dbReference type="PANTHER" id="PTHR24291:SF50">
    <property type="entry name" value="BIFUNCTIONAL ALBAFLAVENONE MONOOXYGENASE_TERPENE SYNTHASE"/>
    <property type="match status" value="1"/>
</dbReference>
<dbReference type="Pfam" id="PF00067">
    <property type="entry name" value="p450"/>
    <property type="match status" value="1"/>
</dbReference>